<reference evidence="1 2" key="1">
    <citation type="submission" date="2019-04" db="EMBL/GenBank/DDBJ databases">
        <authorList>
            <person name="Li Y."/>
            <person name="Wang J."/>
        </authorList>
    </citation>
    <scope>NUCLEOTIDE SEQUENCE [LARGE SCALE GENOMIC DNA]</scope>
    <source>
        <strain evidence="1 2">DSM 14668</strain>
    </source>
</reference>
<dbReference type="OrthoDB" id="5497107at2"/>
<evidence type="ECO:0008006" key="3">
    <source>
        <dbReference type="Google" id="ProtNLM"/>
    </source>
</evidence>
<keyword evidence="2" id="KW-1185">Reference proteome</keyword>
<dbReference type="AlphaFoldDB" id="A0A4U1J2F2"/>
<dbReference type="Proteomes" id="UP000309215">
    <property type="component" value="Unassembled WGS sequence"/>
</dbReference>
<proteinExistence type="predicted"/>
<dbReference type="EMBL" id="SSMQ01000041">
    <property type="protein sequence ID" value="TKD01189.1"/>
    <property type="molecule type" value="Genomic_DNA"/>
</dbReference>
<protein>
    <recommendedName>
        <fullName evidence="3">MalT-like TPR region domain-containing protein</fullName>
    </recommendedName>
</protein>
<evidence type="ECO:0000313" key="1">
    <source>
        <dbReference type="EMBL" id="TKD01189.1"/>
    </source>
</evidence>
<comment type="caution">
    <text evidence="1">The sequence shown here is derived from an EMBL/GenBank/DDBJ whole genome shotgun (WGS) entry which is preliminary data.</text>
</comment>
<name>A0A4U1J2F2_9BACT</name>
<accession>A0A4U1J2F2</accession>
<gene>
    <name evidence="1" type="ORF">E8A74_31815</name>
</gene>
<organism evidence="1 2">
    <name type="scientific">Polyangium fumosum</name>
    <dbReference type="NCBI Taxonomy" id="889272"/>
    <lineage>
        <taxon>Bacteria</taxon>
        <taxon>Pseudomonadati</taxon>
        <taxon>Myxococcota</taxon>
        <taxon>Polyangia</taxon>
        <taxon>Polyangiales</taxon>
        <taxon>Polyangiaceae</taxon>
        <taxon>Polyangium</taxon>
    </lineage>
</organism>
<sequence>MNLAAQRSPAARSSVDARFVADEFLSLRGRAVRWELAAWSGAISQALARALAQSREERLPALAPCFEEATIVAGHLGRHEDARRIAEAAVRFYATTARQKRSAEALAFAVSALVGLGAAERAAGRLDEALLHLGRVRSLGLGAEIGAGLLRVSRAQWESVLALEPAAARAIALASATEALSALLAARRLEDVVSLALVSRRGATDPPALEWARKEAALSALCHLGRPDEALALAARYTVEAGEAERLVFELRRAEVLACFGDASKARALAEVVLGHLERKWRSRPGTLEDVRLAARVARLCAELGEAASADFCWAALAEALAIGDVPLQAELLVHIVETDWDQERRDDASELLRAVALGSGYRLPAAEHLISPEDGPRSSRSADERAPGFTSLVASLCALDPGRRTS</sequence>
<dbReference type="RefSeq" id="WP_136932881.1">
    <property type="nucleotide sequence ID" value="NZ_SSMQ01000041.1"/>
</dbReference>
<evidence type="ECO:0000313" key="2">
    <source>
        <dbReference type="Proteomes" id="UP000309215"/>
    </source>
</evidence>